<protein>
    <submittedName>
        <fullName evidence="2">Uncharacterized protein</fullName>
    </submittedName>
</protein>
<proteinExistence type="predicted"/>
<dbReference type="OrthoDB" id="6783936at2759"/>
<evidence type="ECO:0000313" key="2">
    <source>
        <dbReference type="EMBL" id="JAB62211.1"/>
    </source>
</evidence>
<dbReference type="RefSeq" id="XP_018575071.1">
    <property type="nucleotide sequence ID" value="XM_018719555.2"/>
</dbReference>
<name>V5I7K9_ANOGL</name>
<accession>V5I7K9</accession>
<feature type="region of interest" description="Disordered" evidence="1">
    <location>
        <begin position="1"/>
        <end position="51"/>
    </location>
</feature>
<evidence type="ECO:0000256" key="1">
    <source>
        <dbReference type="SAM" id="MobiDB-lite"/>
    </source>
</evidence>
<organism evidence="2">
    <name type="scientific">Anoplophora glabripennis</name>
    <name type="common">Asian longhorn beetle</name>
    <name type="synonym">Anoplophora nobilis</name>
    <dbReference type="NCBI Taxonomy" id="217634"/>
    <lineage>
        <taxon>Eukaryota</taxon>
        <taxon>Metazoa</taxon>
        <taxon>Ecdysozoa</taxon>
        <taxon>Arthropoda</taxon>
        <taxon>Hexapoda</taxon>
        <taxon>Insecta</taxon>
        <taxon>Pterygota</taxon>
        <taxon>Neoptera</taxon>
        <taxon>Endopterygota</taxon>
        <taxon>Coleoptera</taxon>
        <taxon>Polyphaga</taxon>
        <taxon>Cucujiformia</taxon>
        <taxon>Chrysomeloidea</taxon>
        <taxon>Cerambycidae</taxon>
        <taxon>Lamiinae</taxon>
        <taxon>Lamiini</taxon>
        <taxon>Anoplophora</taxon>
    </lineage>
</organism>
<sequence>MGQKQSSSPNKKCRPVKSKVEATEIVDLESSGSTSSQTDPTKVISNASTESAIESPELTPIIRHVEELECSINKMTESEIDLYFATLKDNLHNYWRKVYDIKNIDDDVKNRKAETIDRIKIILKNLDERYLKGRMSY</sequence>
<dbReference type="AlphaFoldDB" id="V5I7K9"/>
<feature type="compositionally biased region" description="Polar residues" evidence="1">
    <location>
        <begin position="30"/>
        <end position="51"/>
    </location>
</feature>
<feature type="compositionally biased region" description="Polar residues" evidence="1">
    <location>
        <begin position="1"/>
        <end position="10"/>
    </location>
</feature>
<dbReference type="KEGG" id="agb:108913901"/>
<reference evidence="2" key="1">
    <citation type="submission" date="2013-07" db="EMBL/GenBank/DDBJ databases">
        <title>Midgut Transcriptome Profiling of Anoplphora glabripennis, a Lignocellulose Degrading, Wood-Boring Cerambycid.</title>
        <authorList>
            <person name="Scully E.D."/>
            <person name="Hoover K."/>
            <person name="Carlson J.E."/>
            <person name="Tien M."/>
            <person name="Geib S.M."/>
        </authorList>
    </citation>
    <scope>NUCLEOTIDE SEQUENCE</scope>
</reference>
<dbReference type="EMBL" id="GALX01006255">
    <property type="protein sequence ID" value="JAB62211.1"/>
    <property type="molecule type" value="Transcribed_RNA"/>
</dbReference>
<dbReference type="GeneID" id="108913901"/>